<keyword evidence="4" id="KW-1133">Transmembrane helix</keyword>
<evidence type="ECO:0000256" key="1">
    <source>
        <dbReference type="ARBA" id="ARBA00009726"/>
    </source>
</evidence>
<evidence type="ECO:0000313" key="6">
    <source>
        <dbReference type="RefSeq" id="XP_026143954.1"/>
    </source>
</evidence>
<evidence type="ECO:0000256" key="4">
    <source>
        <dbReference type="SAM" id="Phobius"/>
    </source>
</evidence>
<dbReference type="GO" id="GO:0016020">
    <property type="term" value="C:membrane"/>
    <property type="evidence" value="ECO:0007669"/>
    <property type="project" value="InterPro"/>
</dbReference>
<dbReference type="KEGG" id="caua:113118750"/>
<dbReference type="GO" id="GO:0008281">
    <property type="term" value="F:sulfonylurea receptor activity"/>
    <property type="evidence" value="ECO:0007669"/>
    <property type="project" value="InterPro"/>
</dbReference>
<dbReference type="GO" id="GO:0006813">
    <property type="term" value="P:potassium ion transport"/>
    <property type="evidence" value="ECO:0007669"/>
    <property type="project" value="InterPro"/>
</dbReference>
<keyword evidence="2" id="KW-0677">Repeat</keyword>
<protein>
    <submittedName>
        <fullName evidence="6">ATP-binding cassette sub-family C member 8-like</fullName>
    </submittedName>
</protein>
<dbReference type="GeneID" id="113118750"/>
<dbReference type="AlphaFoldDB" id="A0A6P6RDX8"/>
<reference evidence="6" key="1">
    <citation type="submission" date="2025-08" db="UniProtKB">
        <authorList>
            <consortium name="RefSeq"/>
        </authorList>
    </citation>
    <scope>IDENTIFICATION</scope>
    <source>
        <strain evidence="6">Wakin</strain>
        <tissue evidence="6">Muscle</tissue>
    </source>
</reference>
<feature type="transmembrane region" description="Helical" evidence="4">
    <location>
        <begin position="84"/>
        <end position="105"/>
    </location>
</feature>
<sequence length="287" mass="32656">MMRGYRPTPVSNSTLSFCGSDNSSAYKVDNGLLNNGCFLDALGVVPHVFLLFSTFPILFIGWGSQSSKVHIHHSTWLHFPGHNFRWLLTVVLLFVLVCEIAEGIVSDGFNQSRHLHLYMPAGLGMLAAITSIIYYHNIETSNFPKLLIALLIYWTLAFITKTIKFVKYDDHGIGLMQLRFCITGLLALLYGLLLGVEVNVVLRRRYMWFPCPTEVKPPDDLQDLGVRFLQPFVNLLSKSTYWWMNTFITSAHKRPIDLKTIGKLPISMRALTNFQRLRKAFDAQAVQ</sequence>
<dbReference type="Proteomes" id="UP000515129">
    <property type="component" value="Chromosome 18"/>
</dbReference>
<keyword evidence="4" id="KW-0472">Membrane</keyword>
<proteinExistence type="inferred from homology"/>
<evidence type="ECO:0000256" key="2">
    <source>
        <dbReference type="ARBA" id="ARBA00022737"/>
    </source>
</evidence>
<keyword evidence="5" id="KW-1185">Reference proteome</keyword>
<dbReference type="OrthoDB" id="6500128at2759"/>
<dbReference type="GO" id="GO:0005524">
    <property type="term" value="F:ATP binding"/>
    <property type="evidence" value="ECO:0007669"/>
    <property type="project" value="InterPro"/>
</dbReference>
<gene>
    <name evidence="6" type="primary">LOC113118750</name>
</gene>
<evidence type="ECO:0000313" key="5">
    <source>
        <dbReference type="Proteomes" id="UP000515129"/>
    </source>
</evidence>
<dbReference type="PRINTS" id="PR01092">
    <property type="entry name" value="SULFNYLUREAR"/>
</dbReference>
<feature type="transmembrane region" description="Helical" evidence="4">
    <location>
        <begin position="44"/>
        <end position="63"/>
    </location>
</feature>
<organism evidence="5 6">
    <name type="scientific">Carassius auratus</name>
    <name type="common">Goldfish</name>
    <dbReference type="NCBI Taxonomy" id="7957"/>
    <lineage>
        <taxon>Eukaryota</taxon>
        <taxon>Metazoa</taxon>
        <taxon>Chordata</taxon>
        <taxon>Craniata</taxon>
        <taxon>Vertebrata</taxon>
        <taxon>Euteleostomi</taxon>
        <taxon>Actinopterygii</taxon>
        <taxon>Neopterygii</taxon>
        <taxon>Teleostei</taxon>
        <taxon>Ostariophysi</taxon>
        <taxon>Cypriniformes</taxon>
        <taxon>Cyprinidae</taxon>
        <taxon>Cyprininae</taxon>
        <taxon>Carassius</taxon>
    </lineage>
</organism>
<feature type="transmembrane region" description="Helical" evidence="4">
    <location>
        <begin position="147"/>
        <end position="165"/>
    </location>
</feature>
<keyword evidence="3" id="KW-0325">Glycoprotein</keyword>
<name>A0A6P6RDX8_CARAU</name>
<evidence type="ECO:0000256" key="3">
    <source>
        <dbReference type="ARBA" id="ARBA00023180"/>
    </source>
</evidence>
<dbReference type="InterPro" id="IPR000388">
    <property type="entry name" value="ABCC8/9"/>
</dbReference>
<accession>A0A6P6RDX8</accession>
<keyword evidence="4" id="KW-0812">Transmembrane</keyword>
<comment type="similarity">
    <text evidence="1">Belongs to the ABC transporter superfamily. ABCC family. Conjugate transporter (TC 3.A.1.208) subfamily.</text>
</comment>
<feature type="transmembrane region" description="Helical" evidence="4">
    <location>
        <begin position="117"/>
        <end position="135"/>
    </location>
</feature>
<feature type="transmembrane region" description="Helical" evidence="4">
    <location>
        <begin position="177"/>
        <end position="202"/>
    </location>
</feature>
<dbReference type="RefSeq" id="XP_026143954.1">
    <property type="nucleotide sequence ID" value="XM_026288169.1"/>
</dbReference>